<accession>A0A6J5SYN0</accession>
<sequence>MANNIPFQPMGKTYMLAANAVAQTVAVNADSPCNQLLVFNDSVAAVTGYVRFSSATGSNASIAVAGTPAYGFPVHGQSRDVFTIPQSYSAGNNTVYVSIIMTGGTSNVYFTPGEGL</sequence>
<evidence type="ECO:0000313" key="1">
    <source>
        <dbReference type="EMBL" id="CAB4184546.1"/>
    </source>
</evidence>
<name>A0A6J5SYN0_9CAUD</name>
<dbReference type="EMBL" id="LR797484">
    <property type="protein sequence ID" value="CAB4219761.1"/>
    <property type="molecule type" value="Genomic_DNA"/>
</dbReference>
<proteinExistence type="predicted"/>
<protein>
    <submittedName>
        <fullName evidence="2">Uncharacterized protein</fullName>
    </submittedName>
</protein>
<dbReference type="EMBL" id="LR797072">
    <property type="protein sequence ID" value="CAB4184546.1"/>
    <property type="molecule type" value="Genomic_DNA"/>
</dbReference>
<gene>
    <name evidence="1" type="ORF">UFOVP1113_15</name>
    <name evidence="3" type="ORF">UFOVP1563_39</name>
    <name evidence="2" type="ORF">UFOVP1627_21</name>
</gene>
<reference evidence="2" key="1">
    <citation type="submission" date="2020-05" db="EMBL/GenBank/DDBJ databases">
        <authorList>
            <person name="Chiriac C."/>
            <person name="Salcher M."/>
            <person name="Ghai R."/>
            <person name="Kavagutti S V."/>
        </authorList>
    </citation>
    <scope>NUCLEOTIDE SEQUENCE</scope>
</reference>
<evidence type="ECO:0000313" key="3">
    <source>
        <dbReference type="EMBL" id="CAB5229897.1"/>
    </source>
</evidence>
<dbReference type="EMBL" id="LR798404">
    <property type="protein sequence ID" value="CAB5229897.1"/>
    <property type="molecule type" value="Genomic_DNA"/>
</dbReference>
<organism evidence="2">
    <name type="scientific">uncultured Caudovirales phage</name>
    <dbReference type="NCBI Taxonomy" id="2100421"/>
    <lineage>
        <taxon>Viruses</taxon>
        <taxon>Duplodnaviria</taxon>
        <taxon>Heunggongvirae</taxon>
        <taxon>Uroviricota</taxon>
        <taxon>Caudoviricetes</taxon>
        <taxon>Peduoviridae</taxon>
        <taxon>Maltschvirus</taxon>
        <taxon>Maltschvirus maltsch</taxon>
    </lineage>
</organism>
<evidence type="ECO:0000313" key="2">
    <source>
        <dbReference type="EMBL" id="CAB4219761.1"/>
    </source>
</evidence>